<reference evidence="1" key="1">
    <citation type="submission" date="2019-08" db="EMBL/GenBank/DDBJ databases">
        <authorList>
            <person name="Kucharzyk K."/>
            <person name="Murdoch R.W."/>
            <person name="Higgins S."/>
            <person name="Loffler F."/>
        </authorList>
    </citation>
    <scope>NUCLEOTIDE SEQUENCE</scope>
</reference>
<dbReference type="EMBL" id="VSSQ01058030">
    <property type="protein sequence ID" value="MPN11770.1"/>
    <property type="molecule type" value="Genomic_DNA"/>
</dbReference>
<keyword evidence="1" id="KW-0560">Oxidoreductase</keyword>
<dbReference type="Gene3D" id="3.40.605.10">
    <property type="entry name" value="Aldehyde Dehydrogenase, Chain A, domain 1"/>
    <property type="match status" value="1"/>
</dbReference>
<dbReference type="InterPro" id="IPR016162">
    <property type="entry name" value="Ald_DH_N"/>
</dbReference>
<evidence type="ECO:0000313" key="1">
    <source>
        <dbReference type="EMBL" id="MPN11770.1"/>
    </source>
</evidence>
<dbReference type="GO" id="GO:0016620">
    <property type="term" value="F:oxidoreductase activity, acting on the aldehyde or oxo group of donors, NAD or NADP as acceptor"/>
    <property type="evidence" value="ECO:0007669"/>
    <property type="project" value="InterPro"/>
</dbReference>
<name>A0A645FCV6_9ZZZZ</name>
<dbReference type="Gene3D" id="3.40.309.10">
    <property type="entry name" value="Aldehyde Dehydrogenase, Chain A, domain 2"/>
    <property type="match status" value="1"/>
</dbReference>
<sequence>MAPVISAYKYTEFSEAIDIARKNLEAQGKGHSVAIHSDNKEHIEKVGEELCVSRFVVNQICASSAGGSFFNGLAPTNTLGCGTWGHNSISENLDFKHLMNVSRIAYYMSENPVPSDEELWK</sequence>
<dbReference type="EC" id="1.2.1.76" evidence="1"/>
<proteinExistence type="predicted"/>
<accession>A0A645FCV6</accession>
<dbReference type="InterPro" id="IPR016163">
    <property type="entry name" value="Ald_DH_C"/>
</dbReference>
<dbReference type="SUPFAM" id="SSF53720">
    <property type="entry name" value="ALDH-like"/>
    <property type="match status" value="1"/>
</dbReference>
<comment type="caution">
    <text evidence="1">The sequence shown here is derived from an EMBL/GenBank/DDBJ whole genome shotgun (WGS) entry which is preliminary data.</text>
</comment>
<organism evidence="1">
    <name type="scientific">bioreactor metagenome</name>
    <dbReference type="NCBI Taxonomy" id="1076179"/>
    <lineage>
        <taxon>unclassified sequences</taxon>
        <taxon>metagenomes</taxon>
        <taxon>ecological metagenomes</taxon>
    </lineage>
</organism>
<gene>
    <name evidence="1" type="primary">sucD_27</name>
    <name evidence="1" type="ORF">SDC9_159078</name>
</gene>
<dbReference type="AlphaFoldDB" id="A0A645FCV6"/>
<protein>
    <submittedName>
        <fullName evidence="1">Succinate-semialdehyde dehydrogenase (Acetylating)</fullName>
        <ecNumber evidence="1">1.2.1.76</ecNumber>
    </submittedName>
</protein>
<dbReference type="InterPro" id="IPR016161">
    <property type="entry name" value="Ald_DH/histidinol_DH"/>
</dbReference>